<comment type="similarity">
    <text evidence="1">Belongs to the vitamin uptake transporter (VUT/ECF) (TC 2.A.88) family. Q precursor transporter subfamily.</text>
</comment>
<comment type="function">
    <text evidence="1">Involved in the import of queuosine (Q) precursors, required for Q precursor salvage.</text>
</comment>
<protein>
    <recommendedName>
        <fullName evidence="1">Probable queuosine precursor transporter</fullName>
        <shortName evidence="1">Q precursor transporter</shortName>
    </recommendedName>
</protein>
<feature type="transmembrane region" description="Helical" evidence="1">
    <location>
        <begin position="214"/>
        <end position="240"/>
    </location>
</feature>
<dbReference type="STRING" id="1108045.GORHZ_247_00060"/>
<keyword evidence="1" id="KW-1003">Cell membrane</keyword>
<dbReference type="InterPro" id="IPR003744">
    <property type="entry name" value="YhhQ"/>
</dbReference>
<gene>
    <name evidence="2" type="ORF">GORHZ_247_00060</name>
</gene>
<dbReference type="GO" id="GO:0022857">
    <property type="term" value="F:transmembrane transporter activity"/>
    <property type="evidence" value="ECO:0007669"/>
    <property type="project" value="UniProtKB-UniRule"/>
</dbReference>
<dbReference type="OrthoDB" id="9805479at2"/>
<keyword evidence="1" id="KW-0472">Membrane</keyword>
<reference evidence="2 3" key="1">
    <citation type="submission" date="2012-08" db="EMBL/GenBank/DDBJ databases">
        <title>Whole genome shotgun sequence of Gordonia rhizosphera NBRC 16068.</title>
        <authorList>
            <person name="Takarada H."/>
            <person name="Isaki S."/>
            <person name="Hosoyama A."/>
            <person name="Tsuchikane K."/>
            <person name="Katsumata H."/>
            <person name="Baba S."/>
            <person name="Ohji S."/>
            <person name="Yamazaki S."/>
            <person name="Fujita N."/>
        </authorList>
    </citation>
    <scope>NUCLEOTIDE SEQUENCE [LARGE SCALE GENOMIC DNA]</scope>
    <source>
        <strain evidence="2 3">NBRC 16068</strain>
    </source>
</reference>
<dbReference type="HAMAP" id="MF_02088">
    <property type="entry name" value="Q_prec_transport"/>
    <property type="match status" value="1"/>
</dbReference>
<accession>K6VCE8</accession>
<dbReference type="EMBL" id="BAHC01000247">
    <property type="protein sequence ID" value="GAB93868.1"/>
    <property type="molecule type" value="Genomic_DNA"/>
</dbReference>
<dbReference type="GO" id="GO:0005886">
    <property type="term" value="C:plasma membrane"/>
    <property type="evidence" value="ECO:0007669"/>
    <property type="project" value="UniProtKB-SubCell"/>
</dbReference>
<feature type="transmembrane region" description="Helical" evidence="1">
    <location>
        <begin position="32"/>
        <end position="51"/>
    </location>
</feature>
<dbReference type="Proteomes" id="UP000008363">
    <property type="component" value="Unassembled WGS sequence"/>
</dbReference>
<evidence type="ECO:0000313" key="2">
    <source>
        <dbReference type="EMBL" id="GAB93868.1"/>
    </source>
</evidence>
<feature type="transmembrane region" description="Helical" evidence="1">
    <location>
        <begin position="180"/>
        <end position="208"/>
    </location>
</feature>
<evidence type="ECO:0000313" key="3">
    <source>
        <dbReference type="Proteomes" id="UP000008363"/>
    </source>
</evidence>
<name>K6VCE8_9ACTN</name>
<dbReference type="NCBIfam" id="TIGR00697">
    <property type="entry name" value="queuosine precursor transporter"/>
    <property type="match status" value="1"/>
</dbReference>
<keyword evidence="3" id="KW-1185">Reference proteome</keyword>
<keyword evidence="1" id="KW-0812">Transmembrane</keyword>
<dbReference type="AlphaFoldDB" id="K6VCE8"/>
<dbReference type="PANTHER" id="PTHR34300">
    <property type="entry name" value="QUEUOSINE PRECURSOR TRANSPORTER-RELATED"/>
    <property type="match status" value="1"/>
</dbReference>
<feature type="transmembrane region" description="Helical" evidence="1">
    <location>
        <begin position="105"/>
        <end position="124"/>
    </location>
</feature>
<comment type="caution">
    <text evidence="2">The sequence shown here is derived from an EMBL/GenBank/DDBJ whole genome shotgun (WGS) entry which is preliminary data.</text>
</comment>
<evidence type="ECO:0000256" key="1">
    <source>
        <dbReference type="HAMAP-Rule" id="MF_02088"/>
    </source>
</evidence>
<feature type="transmembrane region" description="Helical" evidence="1">
    <location>
        <begin position="144"/>
        <end position="168"/>
    </location>
</feature>
<dbReference type="RefSeq" id="WP_006339470.1">
    <property type="nucleotide sequence ID" value="NZ_BAHC01000247.1"/>
</dbReference>
<feature type="transmembrane region" description="Helical" evidence="1">
    <location>
        <begin position="71"/>
        <end position="93"/>
    </location>
</feature>
<dbReference type="PANTHER" id="PTHR34300:SF2">
    <property type="entry name" value="QUEUOSINE PRECURSOR TRANSPORTER-RELATED"/>
    <property type="match status" value="1"/>
</dbReference>
<organism evidence="2 3">
    <name type="scientific">Gordonia rhizosphera NBRC 16068</name>
    <dbReference type="NCBI Taxonomy" id="1108045"/>
    <lineage>
        <taxon>Bacteria</taxon>
        <taxon>Bacillati</taxon>
        <taxon>Actinomycetota</taxon>
        <taxon>Actinomycetes</taxon>
        <taxon>Mycobacteriales</taxon>
        <taxon>Gordoniaceae</taxon>
        <taxon>Gordonia</taxon>
    </lineage>
</organism>
<proteinExistence type="inferred from homology"/>
<comment type="subcellular location">
    <subcellularLocation>
        <location evidence="1">Cell membrane</location>
        <topology evidence="1">Multi-pass membrane protein</topology>
    </subcellularLocation>
</comment>
<sequence length="265" mass="29118">MYGERAGLPHLVDDVTTTTRDRAAFATVSSPYYAFLVAAFVGVMLISNITGTKGVVLFDDWLNVSLGPIQMHGLVTDGAFYLFPLAYVLGDVISEVYGFRAMRRAIFAGFAILLLASLCFWLTILLPDADFYTGQEAFRTVAGVVPQFLLAGLAGYLAGEFLNSFVLVKMKQREGERRLWVRLIGSTVVGEFADTLVFCSIAASALGISTWGDFVNYTVVGFVWKTLVEIVIMPVTYWACGWLKRREPSYQEALALTRTDGVGVP</sequence>
<dbReference type="Pfam" id="PF02592">
    <property type="entry name" value="Vut_1"/>
    <property type="match status" value="1"/>
</dbReference>
<dbReference type="eggNOG" id="COG1738">
    <property type="taxonomic scope" value="Bacteria"/>
</dbReference>
<keyword evidence="1" id="KW-0813">Transport</keyword>
<keyword evidence="1" id="KW-1133">Transmembrane helix</keyword>